<name>A0A1V0DXJ3_9CAUD</name>
<accession>A0A1V0DXJ3</accession>
<evidence type="ECO:0000313" key="1">
    <source>
        <dbReference type="EMBL" id="ARB05870.1"/>
    </source>
</evidence>
<dbReference type="InterPro" id="IPR057121">
    <property type="entry name" value="Phage_tudor-like"/>
</dbReference>
<organism evidence="1 2">
    <name type="scientific">Yersinia phage fHe-Yen9-01</name>
    <dbReference type="NCBI Taxonomy" id="1965363"/>
    <lineage>
        <taxon>Viruses</taxon>
        <taxon>Duplodnaviria</taxon>
        <taxon>Heunggongvirae</taxon>
        <taxon>Uroviricota</taxon>
        <taxon>Caudoviricetes</taxon>
        <taxon>Pantevenvirales</taxon>
        <taxon>Straboviridae</taxon>
        <taxon>Tevenvirinae</taxon>
        <taxon>Tegunavirus</taxon>
        <taxon>Tegunavirus fheyen901</taxon>
    </lineage>
</organism>
<keyword evidence="2" id="KW-1185">Reference proteome</keyword>
<dbReference type="Proteomes" id="UP000222840">
    <property type="component" value="Segment"/>
</dbReference>
<protein>
    <submittedName>
        <fullName evidence="1">Uncharacterized protein</fullName>
    </submittedName>
</protein>
<dbReference type="Pfam" id="PF24144">
    <property type="entry name" value="Phage_tudor"/>
    <property type="match status" value="1"/>
</dbReference>
<dbReference type="EMBL" id="KY593455">
    <property type="protein sequence ID" value="ARB05870.1"/>
    <property type="molecule type" value="Genomic_DNA"/>
</dbReference>
<reference evidence="1 2" key="1">
    <citation type="submission" date="2017-02" db="EMBL/GenBank/DDBJ databases">
        <title>Characterization and complete genome sequence of Yersinia bacteriophage, fHe-Yen9-01.</title>
        <authorList>
            <person name="Jun J.W."/>
            <person name="Wicklund A."/>
            <person name="Skurnik M."/>
        </authorList>
    </citation>
    <scope>NUCLEOTIDE SEQUENCE [LARGE SCALE GENOMIC DNA]</scope>
</reference>
<gene>
    <name evidence="1" type="ORF">fHeYen901_97</name>
</gene>
<sequence>MRHDLRPGDRIVTNTWDGIQVQTVLFRMLEGVITIITFSTDPLIKGQIENYYKYTHSFGYDTQIVRENEASKGYDLDVTIEKYKSGDL</sequence>
<proteinExistence type="predicted"/>
<evidence type="ECO:0000313" key="2">
    <source>
        <dbReference type="Proteomes" id="UP000222840"/>
    </source>
</evidence>